<dbReference type="AlphaFoldDB" id="A0A0M1VU34"/>
<dbReference type="GO" id="GO:0012505">
    <property type="term" value="C:endomembrane system"/>
    <property type="evidence" value="ECO:0007669"/>
    <property type="project" value="UniProtKB-SubCell"/>
</dbReference>
<feature type="transmembrane region" description="Helical" evidence="7">
    <location>
        <begin position="394"/>
        <end position="418"/>
    </location>
</feature>
<evidence type="ECO:0000256" key="5">
    <source>
        <dbReference type="ARBA" id="ARBA00022989"/>
    </source>
</evidence>
<sequence>MQEALRKFFNFEEYETNFKKEIIAGTTNFLTMAYILGVNTIILSSAGMDFNSVFLATAISSAIACFVMGVVANAPLGLAPGMGSNSFFTFIVVKLYGYSYQEALAMVFVSGTLFLILSATGIRDKIINSIPENLKQSIGAGTGFFIALIGLVKAGIAVSHPATLVTLGNFKNPTVLLAVFGLLITIILMSRKIDAAVFFGLLITAIVGIVLGKFGIEGMPKFSNEIIKANTSLNHFGDFFYGLKSLITKPKSIFLIFTFFFVDFFDTAGTLVAITNKITSKTGKNYKMKKMLFSDAVGTIVGAILGTSTVTTLTESTSGVAAGGRTGLTAITTGIWFLIASIFTPLVAIASPITVDGMSFEPVIAPSLICVGILMATQLSSIDWHDFTAASAGFVTIMIMIVGYSIPDGIAAGFIVYVLSKLFTKNIKDITPSVWAMFVLFVLHFALK</sequence>
<dbReference type="GO" id="GO:0005886">
    <property type="term" value="C:plasma membrane"/>
    <property type="evidence" value="ECO:0007669"/>
    <property type="project" value="TreeGrafter"/>
</dbReference>
<feature type="transmembrane region" description="Helical" evidence="7">
    <location>
        <begin position="430"/>
        <end position="447"/>
    </location>
</feature>
<evidence type="ECO:0000256" key="7">
    <source>
        <dbReference type="SAM" id="Phobius"/>
    </source>
</evidence>
<name>A0A0M1VU34_FUSVC</name>
<protein>
    <recommendedName>
        <fullName evidence="10">Guanine permease</fullName>
    </recommendedName>
</protein>
<organism evidence="8 9">
    <name type="scientific">Fusobacterium vincentii 4_1_13</name>
    <dbReference type="NCBI Taxonomy" id="469606"/>
    <lineage>
        <taxon>Bacteria</taxon>
        <taxon>Fusobacteriati</taxon>
        <taxon>Fusobacteriota</taxon>
        <taxon>Fusobacteriia</taxon>
        <taxon>Fusobacteriales</taxon>
        <taxon>Fusobacteriaceae</taxon>
        <taxon>Fusobacterium</taxon>
    </lineage>
</organism>
<keyword evidence="4 7" id="KW-0812">Transmembrane</keyword>
<evidence type="ECO:0000313" key="8">
    <source>
        <dbReference type="EMBL" id="EEO40105.1"/>
    </source>
</evidence>
<feature type="transmembrane region" description="Helical" evidence="7">
    <location>
        <begin position="22"/>
        <end position="42"/>
    </location>
</feature>
<dbReference type="PANTHER" id="PTHR43337">
    <property type="entry name" value="XANTHINE/URACIL PERMEASE C887.17-RELATED"/>
    <property type="match status" value="1"/>
</dbReference>
<evidence type="ECO:0008006" key="10">
    <source>
        <dbReference type="Google" id="ProtNLM"/>
    </source>
</evidence>
<dbReference type="Proteomes" id="UP000004925">
    <property type="component" value="Unassembled WGS sequence"/>
</dbReference>
<dbReference type="RefSeq" id="WP_008799602.1">
    <property type="nucleotide sequence ID" value="NZ_KQ235737.1"/>
</dbReference>
<dbReference type="GO" id="GO:0005345">
    <property type="term" value="F:purine nucleobase transmembrane transporter activity"/>
    <property type="evidence" value="ECO:0007669"/>
    <property type="project" value="TreeGrafter"/>
</dbReference>
<feature type="transmembrane region" description="Helical" evidence="7">
    <location>
        <begin position="334"/>
        <end position="351"/>
    </location>
</feature>
<keyword evidence="6 7" id="KW-0472">Membrane</keyword>
<dbReference type="PANTHER" id="PTHR43337:SF1">
    <property type="entry name" value="XANTHINE_URACIL PERMEASE C887.17-RELATED"/>
    <property type="match status" value="1"/>
</dbReference>
<feature type="transmembrane region" description="Helical" evidence="7">
    <location>
        <begin position="138"/>
        <end position="158"/>
    </location>
</feature>
<evidence type="ECO:0000256" key="4">
    <source>
        <dbReference type="ARBA" id="ARBA00022692"/>
    </source>
</evidence>
<dbReference type="HOGENOM" id="CLU_024508_0_1_0"/>
<feature type="transmembrane region" description="Helical" evidence="7">
    <location>
        <begin position="54"/>
        <end position="78"/>
    </location>
</feature>
<keyword evidence="3" id="KW-0813">Transport</keyword>
<feature type="transmembrane region" description="Helical" evidence="7">
    <location>
        <begin position="253"/>
        <end position="275"/>
    </location>
</feature>
<dbReference type="InterPro" id="IPR006043">
    <property type="entry name" value="NCS2"/>
</dbReference>
<comment type="subcellular location">
    <subcellularLocation>
        <location evidence="1">Endomembrane system</location>
        <topology evidence="1">Multi-pass membrane protein</topology>
    </subcellularLocation>
</comment>
<comment type="caution">
    <text evidence="8">The sequence shown here is derived from an EMBL/GenBank/DDBJ whole genome shotgun (WGS) entry which is preliminary data.</text>
</comment>
<dbReference type="Pfam" id="PF00860">
    <property type="entry name" value="Xan_ur_permease"/>
    <property type="match status" value="1"/>
</dbReference>
<keyword evidence="5 7" id="KW-1133">Transmembrane helix</keyword>
<feature type="transmembrane region" description="Helical" evidence="7">
    <location>
        <begin position="170"/>
        <end position="189"/>
    </location>
</feature>
<dbReference type="EMBL" id="ACDE02000019">
    <property type="protein sequence ID" value="EEO40105.1"/>
    <property type="molecule type" value="Genomic_DNA"/>
</dbReference>
<feature type="transmembrane region" description="Helical" evidence="7">
    <location>
        <begin position="196"/>
        <end position="216"/>
    </location>
</feature>
<proteinExistence type="inferred from homology"/>
<dbReference type="InterPro" id="IPR045018">
    <property type="entry name" value="Azg-like"/>
</dbReference>
<feature type="transmembrane region" description="Helical" evidence="7">
    <location>
        <begin position="296"/>
        <end position="314"/>
    </location>
</feature>
<evidence type="ECO:0000256" key="3">
    <source>
        <dbReference type="ARBA" id="ARBA00022448"/>
    </source>
</evidence>
<evidence type="ECO:0000256" key="2">
    <source>
        <dbReference type="ARBA" id="ARBA00005697"/>
    </source>
</evidence>
<evidence type="ECO:0000256" key="1">
    <source>
        <dbReference type="ARBA" id="ARBA00004127"/>
    </source>
</evidence>
<comment type="similarity">
    <text evidence="2">Belongs to the nucleobase:cation symporter-2 (NCS2) (TC 2.A.40) family. Azg-like subfamily.</text>
</comment>
<dbReference type="eggNOG" id="COG2252">
    <property type="taxonomic scope" value="Bacteria"/>
</dbReference>
<gene>
    <name evidence="8" type="ORF">FSCG_00818</name>
</gene>
<accession>A0A0M1VU34</accession>
<evidence type="ECO:0000256" key="6">
    <source>
        <dbReference type="ARBA" id="ARBA00023136"/>
    </source>
</evidence>
<evidence type="ECO:0000313" key="9">
    <source>
        <dbReference type="Proteomes" id="UP000004925"/>
    </source>
</evidence>
<feature type="transmembrane region" description="Helical" evidence="7">
    <location>
        <begin position="98"/>
        <end position="117"/>
    </location>
</feature>
<feature type="transmembrane region" description="Helical" evidence="7">
    <location>
        <begin position="363"/>
        <end position="382"/>
    </location>
</feature>
<reference evidence="8 9" key="1">
    <citation type="submission" date="2011-10" db="EMBL/GenBank/DDBJ databases">
        <title>The Genome Sequence of Fusobacterium sp. 4_1_13.</title>
        <authorList>
            <consortium name="The Broad Institute Genome Sequencing Platform"/>
            <person name="Earl A."/>
            <person name="Ward D."/>
            <person name="Feldgarden M."/>
            <person name="Gevers D."/>
            <person name="Strauss J."/>
            <person name="Ambrose C."/>
            <person name="Allen-Vercoe E."/>
            <person name="Young S.K."/>
            <person name="Zeng Q."/>
            <person name="Gargeya S."/>
            <person name="Fitzgerald M."/>
            <person name="Haas B."/>
            <person name="Abouelleil A."/>
            <person name="Alvarado L."/>
            <person name="Arachchi H.M."/>
            <person name="Berlin A."/>
            <person name="Brown A."/>
            <person name="Chapman S.B."/>
            <person name="Chen Z."/>
            <person name="Dunbar C."/>
            <person name="Freedman E."/>
            <person name="Gearin G."/>
            <person name="Goldberg J."/>
            <person name="Griggs A."/>
            <person name="Gujja S."/>
            <person name="Heiman D."/>
            <person name="Howarth C."/>
            <person name="Larson L."/>
            <person name="Lui A."/>
            <person name="MacDonald P.J."/>
            <person name="Montmayeur A."/>
            <person name="Murphy C."/>
            <person name="Neiman D."/>
            <person name="Pearson M."/>
            <person name="Priest M."/>
            <person name="Roberts A."/>
            <person name="Saif S."/>
            <person name="Shea T."/>
            <person name="Shenoy N."/>
            <person name="Sisk P."/>
            <person name="Stolte C."/>
            <person name="Sykes S."/>
            <person name="Wortman J."/>
            <person name="Nusbaum C."/>
            <person name="Birren B."/>
        </authorList>
    </citation>
    <scope>NUCLEOTIDE SEQUENCE [LARGE SCALE GENOMIC DNA]</scope>
    <source>
        <strain evidence="8 9">4_1_13</strain>
    </source>
</reference>